<dbReference type="PROSITE" id="PS51456">
    <property type="entry name" value="MYOSIN_MOTOR"/>
    <property type="match status" value="1"/>
</dbReference>
<feature type="domain" description="Myosin motor" evidence="10">
    <location>
        <begin position="125"/>
        <end position="836"/>
    </location>
</feature>
<dbReference type="Gene3D" id="1.20.5.4820">
    <property type="match status" value="1"/>
</dbReference>
<evidence type="ECO:0000256" key="2">
    <source>
        <dbReference type="ARBA" id="ARBA00022840"/>
    </source>
</evidence>
<dbReference type="SUPFAM" id="SSF50729">
    <property type="entry name" value="PH domain-like"/>
    <property type="match status" value="1"/>
</dbReference>
<dbReference type="RefSeq" id="XP_009496147.1">
    <property type="nucleotide sequence ID" value="XM_009497872.1"/>
</dbReference>
<dbReference type="OMA" id="NXVRELE"/>
<keyword evidence="4 6" id="KW-0505">Motor protein</keyword>
<dbReference type="Gene3D" id="1.10.10.820">
    <property type="match status" value="1"/>
</dbReference>
<keyword evidence="3 6" id="KW-0518">Myosin</keyword>
<proteinExistence type="inferred from homology"/>
<dbReference type="EMBL" id="KB932206">
    <property type="protein sequence ID" value="KCV69582.1"/>
    <property type="molecule type" value="Genomic_DNA"/>
</dbReference>
<keyword evidence="12" id="KW-1185">Reference proteome</keyword>
<dbReference type="SMART" id="SM00233">
    <property type="entry name" value="PH"/>
    <property type="match status" value="1"/>
</dbReference>
<dbReference type="InterPro" id="IPR036961">
    <property type="entry name" value="Kinesin_motor_dom_sf"/>
</dbReference>
<dbReference type="STRING" id="691883.A0A058Z7T9"/>
<evidence type="ECO:0000256" key="8">
    <source>
        <dbReference type="SAM" id="MobiDB-lite"/>
    </source>
</evidence>
<gene>
    <name evidence="11" type="ORF">H696_04004</name>
</gene>
<dbReference type="OrthoDB" id="6108017at2759"/>
<evidence type="ECO:0000256" key="3">
    <source>
        <dbReference type="ARBA" id="ARBA00023123"/>
    </source>
</evidence>
<feature type="coiled-coil region" evidence="7">
    <location>
        <begin position="910"/>
        <end position="1035"/>
    </location>
</feature>
<dbReference type="CDD" id="cd00821">
    <property type="entry name" value="PH"/>
    <property type="match status" value="1"/>
</dbReference>
<protein>
    <recommendedName>
        <fullName evidence="13">Myosin heavy chain</fullName>
    </recommendedName>
</protein>
<dbReference type="Pfam" id="PF00063">
    <property type="entry name" value="Myosin_head"/>
    <property type="match status" value="1"/>
</dbReference>
<feature type="compositionally biased region" description="Low complexity" evidence="8">
    <location>
        <begin position="1154"/>
        <end position="1175"/>
    </location>
</feature>
<dbReference type="GO" id="GO:0005524">
    <property type="term" value="F:ATP binding"/>
    <property type="evidence" value="ECO:0007669"/>
    <property type="project" value="UniProtKB-UniRule"/>
</dbReference>
<dbReference type="InterPro" id="IPR011993">
    <property type="entry name" value="PH-like_dom_sf"/>
</dbReference>
<comment type="similarity">
    <text evidence="6">Belongs to the TRAFAC class myosin-kinesin ATPase superfamily. Myosin family.</text>
</comment>
<evidence type="ECO:0000259" key="9">
    <source>
        <dbReference type="PROSITE" id="PS50003"/>
    </source>
</evidence>
<evidence type="ECO:0000256" key="4">
    <source>
        <dbReference type="ARBA" id="ARBA00023175"/>
    </source>
</evidence>
<dbReference type="GeneID" id="20528729"/>
<dbReference type="GO" id="GO:0051015">
    <property type="term" value="F:actin filament binding"/>
    <property type="evidence" value="ECO:0007669"/>
    <property type="project" value="TreeGrafter"/>
</dbReference>
<dbReference type="Gene3D" id="1.20.58.530">
    <property type="match status" value="1"/>
</dbReference>
<dbReference type="GO" id="GO:0030139">
    <property type="term" value="C:endocytic vesicle"/>
    <property type="evidence" value="ECO:0007669"/>
    <property type="project" value="TreeGrafter"/>
</dbReference>
<dbReference type="Pfam" id="PF00169">
    <property type="entry name" value="PH"/>
    <property type="match status" value="1"/>
</dbReference>
<evidence type="ECO:0000313" key="11">
    <source>
        <dbReference type="EMBL" id="KCV69582.1"/>
    </source>
</evidence>
<dbReference type="Gene3D" id="3.40.850.10">
    <property type="entry name" value="Kinesin motor domain"/>
    <property type="match status" value="1"/>
</dbReference>
<dbReference type="PRINTS" id="PR00193">
    <property type="entry name" value="MYOSINHEAVY"/>
</dbReference>
<dbReference type="Gene3D" id="1.20.120.720">
    <property type="entry name" value="Myosin VI head, motor domain, U50 subdomain"/>
    <property type="match status" value="1"/>
</dbReference>
<evidence type="ECO:0000256" key="7">
    <source>
        <dbReference type="SAM" id="Coils"/>
    </source>
</evidence>
<keyword evidence="2 6" id="KW-0067">ATP-binding</keyword>
<dbReference type="InterPro" id="IPR001609">
    <property type="entry name" value="Myosin_head_motor_dom-like"/>
</dbReference>
<feature type="binding site" evidence="6">
    <location>
        <begin position="219"/>
        <end position="226"/>
    </location>
    <ligand>
        <name>ATP</name>
        <dbReference type="ChEBI" id="CHEBI:30616"/>
    </ligand>
</feature>
<dbReference type="PROSITE" id="PS50003">
    <property type="entry name" value="PH_DOMAIN"/>
    <property type="match status" value="1"/>
</dbReference>
<dbReference type="SUPFAM" id="SSF52540">
    <property type="entry name" value="P-loop containing nucleoside triphosphate hydrolases"/>
    <property type="match status" value="1"/>
</dbReference>
<evidence type="ECO:0000256" key="5">
    <source>
        <dbReference type="ARBA" id="ARBA00023203"/>
    </source>
</evidence>
<keyword evidence="1 6" id="KW-0547">Nucleotide-binding</keyword>
<feature type="compositionally biased region" description="Low complexity" evidence="8">
    <location>
        <begin position="46"/>
        <end position="56"/>
    </location>
</feature>
<evidence type="ECO:0000313" key="12">
    <source>
        <dbReference type="Proteomes" id="UP000030693"/>
    </source>
</evidence>
<reference evidence="11" key="1">
    <citation type="submission" date="2013-04" db="EMBL/GenBank/DDBJ databases">
        <title>The Genome Sequence of Fonticula alba ATCC 38817.</title>
        <authorList>
            <consortium name="The Broad Institute Genomics Platform"/>
            <person name="Russ C."/>
            <person name="Cuomo C."/>
            <person name="Burger G."/>
            <person name="Gray M.W."/>
            <person name="Holland P.W.H."/>
            <person name="King N."/>
            <person name="Lang F.B.F."/>
            <person name="Roger A.J."/>
            <person name="Ruiz-Trillo I."/>
            <person name="Brown M."/>
            <person name="Walker B."/>
            <person name="Young S."/>
            <person name="Zeng Q."/>
            <person name="Gargeya S."/>
            <person name="Fitzgerald M."/>
            <person name="Haas B."/>
            <person name="Abouelleil A."/>
            <person name="Allen A.W."/>
            <person name="Alvarado L."/>
            <person name="Arachchi H.M."/>
            <person name="Berlin A.M."/>
            <person name="Chapman S.B."/>
            <person name="Gainer-Dewar J."/>
            <person name="Goldberg J."/>
            <person name="Griggs A."/>
            <person name="Gujja S."/>
            <person name="Hansen M."/>
            <person name="Howarth C."/>
            <person name="Imamovic A."/>
            <person name="Ireland A."/>
            <person name="Larimer J."/>
            <person name="McCowan C."/>
            <person name="Murphy C."/>
            <person name="Pearson M."/>
            <person name="Poon T.W."/>
            <person name="Priest M."/>
            <person name="Roberts A."/>
            <person name="Saif S."/>
            <person name="Shea T."/>
            <person name="Sisk P."/>
            <person name="Sykes S."/>
            <person name="Wortman J."/>
            <person name="Nusbaum C."/>
            <person name="Birren B."/>
        </authorList>
    </citation>
    <scope>NUCLEOTIDE SEQUENCE [LARGE SCALE GENOMIC DNA]</scope>
    <source>
        <strain evidence="11">ATCC 38817</strain>
    </source>
</reference>
<dbReference type="GO" id="GO:0030048">
    <property type="term" value="P:actin filament-based movement"/>
    <property type="evidence" value="ECO:0007669"/>
    <property type="project" value="TreeGrafter"/>
</dbReference>
<dbReference type="eggNOG" id="KOG0163">
    <property type="taxonomic scope" value="Eukaryota"/>
</dbReference>
<dbReference type="GO" id="GO:0005886">
    <property type="term" value="C:plasma membrane"/>
    <property type="evidence" value="ECO:0007669"/>
    <property type="project" value="TreeGrafter"/>
</dbReference>
<dbReference type="GO" id="GO:0000146">
    <property type="term" value="F:microfilament motor activity"/>
    <property type="evidence" value="ECO:0007669"/>
    <property type="project" value="TreeGrafter"/>
</dbReference>
<evidence type="ECO:0000256" key="6">
    <source>
        <dbReference type="PROSITE-ProRule" id="PRU00782"/>
    </source>
</evidence>
<dbReference type="InterPro" id="IPR001849">
    <property type="entry name" value="PH_domain"/>
</dbReference>
<dbReference type="PANTHER" id="PTHR13140">
    <property type="entry name" value="MYOSIN"/>
    <property type="match status" value="1"/>
</dbReference>
<dbReference type="SMART" id="SM00242">
    <property type="entry name" value="MYSc"/>
    <property type="match status" value="1"/>
</dbReference>
<feature type="compositionally biased region" description="Low complexity" evidence="8">
    <location>
        <begin position="1"/>
        <end position="17"/>
    </location>
</feature>
<feature type="coiled-coil region" evidence="7">
    <location>
        <begin position="1295"/>
        <end position="1388"/>
    </location>
</feature>
<feature type="domain" description="PH" evidence="9">
    <location>
        <begin position="1435"/>
        <end position="1532"/>
    </location>
</feature>
<organism evidence="11">
    <name type="scientific">Fonticula alba</name>
    <name type="common">Slime mold</name>
    <dbReference type="NCBI Taxonomy" id="691883"/>
    <lineage>
        <taxon>Eukaryota</taxon>
        <taxon>Rotosphaerida</taxon>
        <taxon>Fonticulaceae</taxon>
        <taxon>Fonticula</taxon>
    </lineage>
</organism>
<dbReference type="PANTHER" id="PTHR13140:SF745">
    <property type="entry name" value="UNCONVENTIONAL MYOSIN-VI"/>
    <property type="match status" value="1"/>
</dbReference>
<keyword evidence="5 6" id="KW-0009">Actin-binding</keyword>
<evidence type="ECO:0008006" key="13">
    <source>
        <dbReference type="Google" id="ProtNLM"/>
    </source>
</evidence>
<evidence type="ECO:0000256" key="1">
    <source>
        <dbReference type="ARBA" id="ARBA00022741"/>
    </source>
</evidence>
<feature type="region of interest" description="Actin-binding" evidence="6">
    <location>
        <begin position="715"/>
        <end position="737"/>
    </location>
</feature>
<dbReference type="GO" id="GO:0007015">
    <property type="term" value="P:actin filament organization"/>
    <property type="evidence" value="ECO:0007669"/>
    <property type="project" value="TreeGrafter"/>
</dbReference>
<keyword evidence="7" id="KW-0175">Coiled coil</keyword>
<dbReference type="Gene3D" id="2.30.29.30">
    <property type="entry name" value="Pleckstrin-homology domain (PH domain)/Phosphotyrosine-binding domain (PTB)"/>
    <property type="match status" value="1"/>
</dbReference>
<evidence type="ECO:0000259" key="10">
    <source>
        <dbReference type="PROSITE" id="PS51456"/>
    </source>
</evidence>
<sequence length="1534" mass="169664">MASLGAAGVSGAPGAASKRPMNLTVNSRVGALSSGTGPRSPRSPRFRQPQPEEQPGINLAKDHDQVQLQRGDRVWVAHPTQAYTLATVKQIEEGGSKITIFDEAYQTSTLPRSKILPASNPLNTKGVDDNTELMYLHDAALLDNLRVRYDMQNYYSYTAYILIALNPYHQVPGLYGPERIAEYSNKPIGRKPPHIYALADRAYRSLRASKSNQTIVVSGESGAGKTESCKLITRFLTTVASPASASGQLQQLEERILQSNPLLEAFGNAKTARNVNSSRFGKYTELLFDRKDLHVAGATIETYLLETSRVVRQSAIERNFHIFHYLLAGASDRQRAEFHLASGAGAGKLYAYLAGAAPTIDGVDDAAEFTRVIQAMDVLGVSRVHQNEILRMLAATLHLGNIRFLDADENAAAGGGASETADACKVCPTSQKALEHAAELLCLPADALKRALVTRTMVAGTSARRDVYTLPLRPAEAQGSRDSLAKHLYAGIFRWVVDCVNRAVPVAAGAASGTRTIGLLDLSGFEIFETNSLEQFCINFANEKIQQYFDRQVLGQEQEIYELEGLRWRRVEFKDNAAIIDLVENKRFGILSLLDEECLMPKSTDASLAIKLHTTHTNNEYISKPKIGQGRKRITDREGFVIRHFAGEVTYEVAGFLAKNNDTLHDDLLGLLTRATENPFISGMFATQVADDPTSAQLTTGGRFKSLAGGFQLQLTSLMSKLSATTSHFVRCVKPNDRQQAGLFEPVRVLEQLRYSGMCTALVLMQSGFPTRIGFDELYERYAPLMPEPIARLAPQTFCEALLVALDLHGGRDFQMGLTKVFFRAGKLALMDELTSENRESMQLVVGKVLKWLARKRFRTAIWSVIAANRLAGVLEGVRRVRAFRRAVRLQVILVRAIYRPLAAVRRRLYSEEALRRREAEAARRAAEAEARRAAEAAAEAERQAAEAAARAAAEAEVRRVEEARRQAEEEQRQMLESRISELQAAGTSLREELKNAVTDRESSRAQANMLNERIAMLEGEVERLTTERDSLSGQVATEQQTRAAREADLAATRAALAAERDSRVSAEGALAAERSASAEVTKTLESVKRQKESELAALRQATESDVSAVGAQLSAVLAEKHDLENARREAAAEGARLAERLQAVEQQLAAERQAHQATAAQAEQARQQSEAQLATERQAATERTNAVQANLARETQARIQAAADLETTRGLLQHTAAEASAAQARAEADHASQRQQLVQLATVVKQFRDQHEAQDREITRLRGLAGQLETGLSQARAVGERLGSELAVERAGRMEDAEQASRQAAELRAQAAAEVANKQAVIDAMAIDRRRLDQRVAELTSQLSIIDDLEAQLQEERTLRAERELELSRLRAEFEELQDANRKMNYERQRLINIAIRCQEAQRQLHNVYEKFPKELDLLKLLFGDSSYATAMRGQSLAGSLQKQSGSSAKKWNSRLCVLNDIFLMYFADKKDKEPRGIIRVDQVRCVEPDDNVGKPHTIRVSMFNGRDYFFACEDAADRDQWLQALERAMTPA</sequence>
<name>A0A058Z7T9_FONAL</name>
<accession>A0A058Z7T9</accession>
<feature type="region of interest" description="Disordered" evidence="8">
    <location>
        <begin position="1154"/>
        <end position="1186"/>
    </location>
</feature>
<feature type="region of interest" description="Disordered" evidence="8">
    <location>
        <begin position="1"/>
        <end position="57"/>
    </location>
</feature>
<dbReference type="GO" id="GO:0016459">
    <property type="term" value="C:myosin complex"/>
    <property type="evidence" value="ECO:0007669"/>
    <property type="project" value="UniProtKB-KW"/>
</dbReference>
<dbReference type="InterPro" id="IPR027417">
    <property type="entry name" value="P-loop_NTPase"/>
</dbReference>
<dbReference type="Proteomes" id="UP000030693">
    <property type="component" value="Unassembled WGS sequence"/>
</dbReference>